<protein>
    <submittedName>
        <fullName evidence="1">Uncharacterized protein</fullName>
    </submittedName>
</protein>
<comment type="caution">
    <text evidence="1">The sequence shown here is derived from an EMBL/GenBank/DDBJ whole genome shotgun (WGS) entry which is preliminary data.</text>
</comment>
<name>N8W794_9GAMM</name>
<dbReference type="InterPro" id="IPR037210">
    <property type="entry name" value="YoaC-like_sf"/>
</dbReference>
<dbReference type="eggNOG" id="ENOG5033AVE">
    <property type="taxonomic scope" value="Bacteria"/>
</dbReference>
<proteinExistence type="predicted"/>
<evidence type="ECO:0000313" key="2">
    <source>
        <dbReference type="Proteomes" id="UP000013049"/>
    </source>
</evidence>
<accession>N8W794</accession>
<dbReference type="PATRIC" id="fig|1217712.3.peg.1670"/>
<dbReference type="RefSeq" id="WP_004771022.1">
    <property type="nucleotide sequence ID" value="NZ_KB849357.1"/>
</dbReference>
<dbReference type="Gene3D" id="1.20.1290.30">
    <property type="match status" value="1"/>
</dbReference>
<gene>
    <name evidence="1" type="ORF">F971_01735</name>
</gene>
<dbReference type="AlphaFoldDB" id="N8W794"/>
<evidence type="ECO:0000313" key="1">
    <source>
        <dbReference type="EMBL" id="ENU92748.1"/>
    </source>
</evidence>
<sequence>MSIQRFLIENHGPNIEAFKMALAEAIKFSHSNGIGQIILVVPAKGGFPGTIIGEFFGDRISKLLCKGGVVDLGHGISMNLEIPRNLSSHKNFGTLLATYLSEEDMSIIDALRIVQAIVYLPWHEEEGKKWLACWNPVIWGNSSWIIKPLTFTQDIEEALSRLTKVINLSTGLVHPSDKEFAKRIFLKLKNEGHQIEPEDVKFWAIKNGWQARHAKELKKLATKYFL</sequence>
<dbReference type="EMBL" id="APPC01000016">
    <property type="protein sequence ID" value="ENU92748.1"/>
    <property type="molecule type" value="Genomic_DNA"/>
</dbReference>
<dbReference type="HOGENOM" id="CLU_1232886_0_0_6"/>
<organism evidence="1 2">
    <name type="scientific">Acinetobacter vivianii</name>
    <dbReference type="NCBI Taxonomy" id="1776742"/>
    <lineage>
        <taxon>Bacteria</taxon>
        <taxon>Pseudomonadati</taxon>
        <taxon>Pseudomonadota</taxon>
        <taxon>Gammaproteobacteria</taxon>
        <taxon>Moraxellales</taxon>
        <taxon>Moraxellaceae</taxon>
        <taxon>Acinetobacter</taxon>
    </lineage>
</organism>
<dbReference type="Proteomes" id="UP000013049">
    <property type="component" value="Unassembled WGS sequence"/>
</dbReference>
<reference evidence="1 2" key="1">
    <citation type="submission" date="2013-02" db="EMBL/GenBank/DDBJ databases">
        <title>The Genome Sequence of Acinetobacter sp. NIPH 758.</title>
        <authorList>
            <consortium name="The Broad Institute Genome Sequencing Platform"/>
            <consortium name="The Broad Institute Genome Sequencing Center for Infectious Disease"/>
            <person name="Cerqueira G."/>
            <person name="Feldgarden M."/>
            <person name="Courvalin P."/>
            <person name="Perichon B."/>
            <person name="Grillot-Courvalin C."/>
            <person name="Clermont D."/>
            <person name="Rocha E."/>
            <person name="Yoon E.-J."/>
            <person name="Nemec A."/>
            <person name="Walker B."/>
            <person name="Young S.K."/>
            <person name="Zeng Q."/>
            <person name="Gargeya S."/>
            <person name="Fitzgerald M."/>
            <person name="Haas B."/>
            <person name="Abouelleil A."/>
            <person name="Alvarado L."/>
            <person name="Arachchi H.M."/>
            <person name="Berlin A.M."/>
            <person name="Chapman S.B."/>
            <person name="Dewar J."/>
            <person name="Goldberg J."/>
            <person name="Griggs A."/>
            <person name="Gujja S."/>
            <person name="Hansen M."/>
            <person name="Howarth C."/>
            <person name="Imamovic A."/>
            <person name="Larimer J."/>
            <person name="McCowan C."/>
            <person name="Murphy C."/>
            <person name="Neiman D."/>
            <person name="Pearson M."/>
            <person name="Priest M."/>
            <person name="Roberts A."/>
            <person name="Saif S."/>
            <person name="Shea T."/>
            <person name="Sisk P."/>
            <person name="Sykes S."/>
            <person name="Wortman J."/>
            <person name="Nusbaum C."/>
            <person name="Birren B."/>
        </authorList>
    </citation>
    <scope>NUCLEOTIDE SEQUENCE [LARGE SCALE GENOMIC DNA]</scope>
    <source>
        <strain evidence="1 2">NIPH 758</strain>
    </source>
</reference>